<evidence type="ECO:0000313" key="2">
    <source>
        <dbReference type="Proteomes" id="UP000016936"/>
    </source>
</evidence>
<dbReference type="InterPro" id="IPR015422">
    <property type="entry name" value="PyrdxlP-dep_Trfase_small"/>
</dbReference>
<name>M2UBN2_COCH5</name>
<organism evidence="1 2">
    <name type="scientific">Cochliobolus heterostrophus (strain C5 / ATCC 48332 / race O)</name>
    <name type="common">Southern corn leaf blight fungus</name>
    <name type="synonym">Bipolaris maydis</name>
    <dbReference type="NCBI Taxonomy" id="701091"/>
    <lineage>
        <taxon>Eukaryota</taxon>
        <taxon>Fungi</taxon>
        <taxon>Dikarya</taxon>
        <taxon>Ascomycota</taxon>
        <taxon>Pezizomycotina</taxon>
        <taxon>Dothideomycetes</taxon>
        <taxon>Pleosporomycetidae</taxon>
        <taxon>Pleosporales</taxon>
        <taxon>Pleosporineae</taxon>
        <taxon>Pleosporaceae</taxon>
        <taxon>Bipolaris</taxon>
    </lineage>
</organism>
<sequence length="127" mass="14048">LELYGICQDIIVIGKGLTCGCLPAVAVIYRNDIWKTAFNNVSTKTMLSDVSQHDYTWSRHPVCSAVALRALDIIDMEMVQQVRGTGIMIEIDVISDIATNMEQKVLLGYGIVLRASTKKHCLLLIPP</sequence>
<evidence type="ECO:0008006" key="3">
    <source>
        <dbReference type="Google" id="ProtNLM"/>
    </source>
</evidence>
<keyword evidence="2" id="KW-1185">Reference proteome</keyword>
<accession>M2UBN2</accession>
<dbReference type="EMBL" id="KB445577">
    <property type="protein sequence ID" value="EMD91121.1"/>
    <property type="molecule type" value="Genomic_DNA"/>
</dbReference>
<dbReference type="SUPFAM" id="SSF53383">
    <property type="entry name" value="PLP-dependent transferases"/>
    <property type="match status" value="1"/>
</dbReference>
<dbReference type="Proteomes" id="UP000016936">
    <property type="component" value="Unassembled WGS sequence"/>
</dbReference>
<reference evidence="2" key="2">
    <citation type="journal article" date="2013" name="PLoS Genet.">
        <title>Comparative genome structure, secondary metabolite, and effector coding capacity across Cochliobolus pathogens.</title>
        <authorList>
            <person name="Condon B.J."/>
            <person name="Leng Y."/>
            <person name="Wu D."/>
            <person name="Bushley K.E."/>
            <person name="Ohm R.A."/>
            <person name="Otillar R."/>
            <person name="Martin J."/>
            <person name="Schackwitz W."/>
            <person name="Grimwood J."/>
            <person name="MohdZainudin N."/>
            <person name="Xue C."/>
            <person name="Wang R."/>
            <person name="Manning V.A."/>
            <person name="Dhillon B."/>
            <person name="Tu Z.J."/>
            <person name="Steffenson B.J."/>
            <person name="Salamov A."/>
            <person name="Sun H."/>
            <person name="Lowry S."/>
            <person name="LaButti K."/>
            <person name="Han J."/>
            <person name="Copeland A."/>
            <person name="Lindquist E."/>
            <person name="Barry K."/>
            <person name="Schmutz J."/>
            <person name="Baker S.E."/>
            <person name="Ciuffetti L.M."/>
            <person name="Grigoriev I.V."/>
            <person name="Zhong S."/>
            <person name="Turgeon B.G."/>
        </authorList>
    </citation>
    <scope>NUCLEOTIDE SEQUENCE [LARGE SCALE GENOMIC DNA]</scope>
    <source>
        <strain evidence="2">C5 / ATCC 48332 / race O</strain>
    </source>
</reference>
<dbReference type="InterPro" id="IPR015424">
    <property type="entry name" value="PyrdxlP-dep_Trfase"/>
</dbReference>
<protein>
    <recommendedName>
        <fullName evidence="3">Ornithine aminotransferase</fullName>
    </recommendedName>
</protein>
<dbReference type="AlphaFoldDB" id="M2UBN2"/>
<gene>
    <name evidence="1" type="ORF">COCHEDRAFT_1103179</name>
</gene>
<evidence type="ECO:0000313" key="1">
    <source>
        <dbReference type="EMBL" id="EMD91121.1"/>
    </source>
</evidence>
<dbReference type="Gene3D" id="3.90.1150.10">
    <property type="entry name" value="Aspartate Aminotransferase, domain 1"/>
    <property type="match status" value="1"/>
</dbReference>
<feature type="non-terminal residue" evidence="1">
    <location>
        <position position="1"/>
    </location>
</feature>
<proteinExistence type="predicted"/>
<reference evidence="1 2" key="1">
    <citation type="journal article" date="2012" name="PLoS Pathog.">
        <title>Diverse lifestyles and strategies of plant pathogenesis encoded in the genomes of eighteen Dothideomycetes fungi.</title>
        <authorList>
            <person name="Ohm R.A."/>
            <person name="Feau N."/>
            <person name="Henrissat B."/>
            <person name="Schoch C.L."/>
            <person name="Horwitz B.A."/>
            <person name="Barry K.W."/>
            <person name="Condon B.J."/>
            <person name="Copeland A.C."/>
            <person name="Dhillon B."/>
            <person name="Glaser F."/>
            <person name="Hesse C.N."/>
            <person name="Kosti I."/>
            <person name="LaButti K."/>
            <person name="Lindquist E.A."/>
            <person name="Lucas S."/>
            <person name="Salamov A.A."/>
            <person name="Bradshaw R.E."/>
            <person name="Ciuffetti L."/>
            <person name="Hamelin R.C."/>
            <person name="Kema G.H.J."/>
            <person name="Lawrence C."/>
            <person name="Scott J.A."/>
            <person name="Spatafora J.W."/>
            <person name="Turgeon B.G."/>
            <person name="de Wit P.J.G.M."/>
            <person name="Zhong S."/>
            <person name="Goodwin S.B."/>
            <person name="Grigoriev I.V."/>
        </authorList>
    </citation>
    <scope>NUCLEOTIDE SEQUENCE [LARGE SCALE GENOMIC DNA]</scope>
    <source>
        <strain evidence="2">C5 / ATCC 48332 / race O</strain>
    </source>
</reference>
<dbReference type="OrthoDB" id="10261433at2759"/>
<dbReference type="Gene3D" id="3.40.640.10">
    <property type="entry name" value="Type I PLP-dependent aspartate aminotransferase-like (Major domain)"/>
    <property type="match status" value="1"/>
</dbReference>
<dbReference type="STRING" id="701091.M2UBN2"/>
<dbReference type="HOGENOM" id="CLU_1970328_0_0_1"/>
<dbReference type="InterPro" id="IPR015421">
    <property type="entry name" value="PyrdxlP-dep_Trfase_major"/>
</dbReference>